<dbReference type="InterPro" id="IPR004170">
    <property type="entry name" value="WWE_dom"/>
</dbReference>
<keyword evidence="3" id="KW-0963">Cytoplasm</keyword>
<dbReference type="GO" id="GO:0005634">
    <property type="term" value="C:nucleus"/>
    <property type="evidence" value="ECO:0007669"/>
    <property type="project" value="UniProtKB-SubCell"/>
</dbReference>
<dbReference type="Pfam" id="PF18633">
    <property type="entry name" value="zf-CCCH_8"/>
    <property type="match status" value="1"/>
</dbReference>
<evidence type="ECO:0000313" key="17">
    <source>
        <dbReference type="Proteomes" id="UP000664940"/>
    </source>
</evidence>
<evidence type="ECO:0000259" key="15">
    <source>
        <dbReference type="PROSITE" id="PS51059"/>
    </source>
</evidence>
<dbReference type="InterPro" id="IPR041360">
    <property type="entry name" value="ZAP_HTH"/>
</dbReference>
<dbReference type="PROSITE" id="PS51059">
    <property type="entry name" value="PARP_CATALYTIC"/>
    <property type="match status" value="1"/>
</dbReference>
<feature type="region of interest" description="Disordered" evidence="12">
    <location>
        <begin position="222"/>
        <end position="294"/>
    </location>
</feature>
<dbReference type="InterPro" id="IPR012317">
    <property type="entry name" value="Poly(ADP-ribose)pol_cat_dom"/>
</dbReference>
<organism evidence="16 17">
    <name type="scientific">Phyllostomus discolor</name>
    <name type="common">pale spear-nosed bat</name>
    <dbReference type="NCBI Taxonomy" id="89673"/>
    <lineage>
        <taxon>Eukaryota</taxon>
        <taxon>Metazoa</taxon>
        <taxon>Chordata</taxon>
        <taxon>Craniata</taxon>
        <taxon>Vertebrata</taxon>
        <taxon>Euteleostomi</taxon>
        <taxon>Mammalia</taxon>
        <taxon>Eutheria</taxon>
        <taxon>Laurasiatheria</taxon>
        <taxon>Chiroptera</taxon>
        <taxon>Yangochiroptera</taxon>
        <taxon>Phyllostomidae</taxon>
        <taxon>Phyllostominae</taxon>
        <taxon>Phyllostomus</taxon>
    </lineage>
</organism>
<dbReference type="CDD" id="cd01439">
    <property type="entry name" value="TCCD_inducible_PARP_like"/>
    <property type="match status" value="1"/>
</dbReference>
<dbReference type="Gene3D" id="3.90.228.10">
    <property type="match status" value="1"/>
</dbReference>
<accession>A0A834DKS8</accession>
<comment type="similarity">
    <text evidence="10">Belongs to the ARTD/PARP family.</text>
</comment>
<evidence type="ECO:0000256" key="12">
    <source>
        <dbReference type="SAM" id="MobiDB-lite"/>
    </source>
</evidence>
<dbReference type="GO" id="GO:1990404">
    <property type="term" value="F:NAD+-protein mono-ADP-ribosyltransferase activity"/>
    <property type="evidence" value="ECO:0007669"/>
    <property type="project" value="TreeGrafter"/>
</dbReference>
<evidence type="ECO:0000256" key="10">
    <source>
        <dbReference type="ARBA" id="ARBA00024347"/>
    </source>
</evidence>
<dbReference type="EMBL" id="JABVXQ010000011">
    <property type="protein sequence ID" value="KAF6087175.1"/>
    <property type="molecule type" value="Genomic_DNA"/>
</dbReference>
<dbReference type="PROSITE" id="PS50918">
    <property type="entry name" value="WWE"/>
    <property type="match status" value="1"/>
</dbReference>
<dbReference type="Pfam" id="PF25261">
    <property type="entry name" value="zf-CCCH_PARP12"/>
    <property type="match status" value="1"/>
</dbReference>
<dbReference type="InterPro" id="IPR037197">
    <property type="entry name" value="WWE_dom_sf"/>
</dbReference>
<dbReference type="PROSITE" id="PS50103">
    <property type="entry name" value="ZF_C3H1"/>
    <property type="match status" value="1"/>
</dbReference>
<dbReference type="InterPro" id="IPR000571">
    <property type="entry name" value="Znf_CCCH"/>
</dbReference>
<evidence type="ECO:0000256" key="2">
    <source>
        <dbReference type="ARBA" id="ARBA00004496"/>
    </source>
</evidence>
<dbReference type="GO" id="GO:0032481">
    <property type="term" value="P:positive regulation of type I interferon production"/>
    <property type="evidence" value="ECO:0007669"/>
    <property type="project" value="TreeGrafter"/>
</dbReference>
<reference evidence="16 17" key="1">
    <citation type="journal article" date="2020" name="Nature">
        <title>Six reference-quality genomes reveal evolution of bat adaptations.</title>
        <authorList>
            <person name="Jebb D."/>
            <person name="Huang Z."/>
            <person name="Pippel M."/>
            <person name="Hughes G.M."/>
            <person name="Lavrichenko K."/>
            <person name="Devanna P."/>
            <person name="Winkler S."/>
            <person name="Jermiin L.S."/>
            <person name="Skirmuntt E.C."/>
            <person name="Katzourakis A."/>
            <person name="Burkitt-Gray L."/>
            <person name="Ray D.A."/>
            <person name="Sullivan K.A.M."/>
            <person name="Roscito J.G."/>
            <person name="Kirilenko B.M."/>
            <person name="Davalos L.M."/>
            <person name="Corthals A.P."/>
            <person name="Power M.L."/>
            <person name="Jones G."/>
            <person name="Ransome R.D."/>
            <person name="Dechmann D.K.N."/>
            <person name="Locatelli A.G."/>
            <person name="Puechmaille S.J."/>
            <person name="Fedrigo O."/>
            <person name="Jarvis E.D."/>
            <person name="Hiller M."/>
            <person name="Vernes S.C."/>
            <person name="Myers E.W."/>
            <person name="Teeling E.C."/>
        </authorList>
    </citation>
    <scope>NUCLEOTIDE SEQUENCE [LARGE SCALE GENOMIC DNA]</scope>
    <source>
        <strain evidence="16">Bat1K_MPI-CBG_1</strain>
    </source>
</reference>
<sequence>MADPSVCSFITKLLCAHGGRMALAALLEEIKLSEAQLCEVLEAAGPNHFLVLETGDRAGVTRSVVATTLARVCRRKYCPKGCENLHLCKLNLLGRCHYSQSERNLCKYSHDVLSEENFKVLEQHQISGLNQEELAVLLIQNDPFFMPEICKSYKGEGRGPICDKQPPCERLHICEHFTRGNCSYANCLRSHNLMDRKVLAAMWEHGLSGDVVRNIQDICNHKHSRKKHGPRAPPAHRRDASRRGRGNAGAYRGRSKSRDRFFQGSQEFLPQVSAPMERCDTPSPDRISRRSPLYNGSVGPFEDLAFKFEHLGSHDDSRPSSASSKAASLGGAGQVGGSQRFPENGSLEDLLYGNHSGASDFAPAPKWKDPPLWPKKQDASGDTVTTSKSAGVHSSGHVNIEGRSGNQDVQHFQLFDNNFDGMATDTTSTGSSNYRTETLGQREKWMWWTQGSGTAHLDLDTLMPDDGELIEKVFRAGKPGHSAPNGERKAACETAGAAGFGLTSAARTDKDGLHSTSQSRRIQMLLPPVDIIPPTKASTLLKVPPLSPSSSNGATVCEAYGQNSANISVTSTSKPARRSPDFLLSTLIDIGRDLDRYSSKEICLDHLNKRCQLKGCNRVHFHLPYRWQMSVKNTWMDLQPMKSIEKAYCDPTISITSIGSLQLDFQKMTCNQNPIRRISTPSSVKEPNAFATKWIWYWKSGFNRWVQYGEKGGNQQVSDVDSSYLESLFLCSPRSIVPFQAGSQNYELSFQGMIQTNIASKTQKDVLRRPAFMTPQDVLQRRAGPDHQPAQTQPETLPSTFPSPWKSSFASSNGYELVEISNHSTEYTRISEHFKATMKTVKIEKIRRLMNEQLLTAFKRKKEKMKNNNEKILFCATSRANIDSVCANNFDWTTHQTSDARYGKGYYFMRDAIAAQRNCPYNPKSTVMFAARVLVGDPIEGNRSYTSPPSLYDSCVDSRLNPSVFVIFQKDQIYPGYVIEYTEADKDKGCVIS</sequence>
<dbReference type="InterPro" id="IPR057602">
    <property type="entry name" value="Zfn-CCCH_PARP12"/>
</dbReference>
<dbReference type="GO" id="GO:0008270">
    <property type="term" value="F:zinc ion binding"/>
    <property type="evidence" value="ECO:0007669"/>
    <property type="project" value="UniProtKB-KW"/>
</dbReference>
<keyword evidence="5 11" id="KW-0479">Metal-binding</keyword>
<dbReference type="Pfam" id="PF23466">
    <property type="entry name" value="WWE_4"/>
    <property type="match status" value="1"/>
</dbReference>
<dbReference type="Proteomes" id="UP000664940">
    <property type="component" value="Unassembled WGS sequence"/>
</dbReference>
<evidence type="ECO:0000256" key="3">
    <source>
        <dbReference type="ARBA" id="ARBA00022490"/>
    </source>
</evidence>
<proteinExistence type="inferred from homology"/>
<keyword evidence="8 11" id="KW-0862">Zinc</keyword>
<dbReference type="PANTHER" id="PTHR45740">
    <property type="entry name" value="POLY [ADP-RIBOSE] POLYMERASE"/>
    <property type="match status" value="1"/>
</dbReference>
<evidence type="ECO:0000256" key="6">
    <source>
        <dbReference type="ARBA" id="ARBA00022737"/>
    </source>
</evidence>
<dbReference type="InterPro" id="IPR036388">
    <property type="entry name" value="WH-like_DNA-bd_sf"/>
</dbReference>
<dbReference type="GO" id="GO:0003723">
    <property type="term" value="F:RNA binding"/>
    <property type="evidence" value="ECO:0007669"/>
    <property type="project" value="TreeGrafter"/>
</dbReference>
<dbReference type="GO" id="GO:0061014">
    <property type="term" value="P:positive regulation of mRNA catabolic process"/>
    <property type="evidence" value="ECO:0007669"/>
    <property type="project" value="TreeGrafter"/>
</dbReference>
<dbReference type="SUPFAM" id="SSF56399">
    <property type="entry name" value="ADP-ribosylation"/>
    <property type="match status" value="1"/>
</dbReference>
<dbReference type="InterPro" id="IPR040954">
    <property type="entry name" value="Znf-CCCH_8"/>
</dbReference>
<evidence type="ECO:0000256" key="5">
    <source>
        <dbReference type="ARBA" id="ARBA00022723"/>
    </source>
</evidence>
<evidence type="ECO:0000256" key="11">
    <source>
        <dbReference type="PROSITE-ProRule" id="PRU00723"/>
    </source>
</evidence>
<evidence type="ECO:0000259" key="13">
    <source>
        <dbReference type="PROSITE" id="PS50103"/>
    </source>
</evidence>
<keyword evidence="4" id="KW-0597">Phosphoprotein</keyword>
<feature type="domain" description="WWE" evidence="14">
    <location>
        <begin position="682"/>
        <end position="768"/>
    </location>
</feature>
<dbReference type="Gene3D" id="1.10.10.10">
    <property type="entry name" value="Winged helix-like DNA-binding domain superfamily/Winged helix DNA-binding domain"/>
    <property type="match status" value="1"/>
</dbReference>
<evidence type="ECO:0000256" key="9">
    <source>
        <dbReference type="ARBA" id="ARBA00023242"/>
    </source>
</evidence>
<feature type="domain" description="PARP catalytic" evidence="15">
    <location>
        <begin position="803"/>
        <end position="993"/>
    </location>
</feature>
<gene>
    <name evidence="16" type="ORF">HJG60_020548</name>
</gene>
<comment type="caution">
    <text evidence="16">The sequence shown here is derived from an EMBL/GenBank/DDBJ whole genome shotgun (WGS) entry which is preliminary data.</text>
</comment>
<dbReference type="Pfam" id="PF18606">
    <property type="entry name" value="HTH_53"/>
    <property type="match status" value="1"/>
</dbReference>
<feature type="compositionally biased region" description="Low complexity" evidence="12">
    <location>
        <begin position="319"/>
        <end position="329"/>
    </location>
</feature>
<dbReference type="PANTHER" id="PTHR45740:SF8">
    <property type="entry name" value="ZINC FINGER CCCH-TYPE ANTIVIRAL PROTEIN 1"/>
    <property type="match status" value="1"/>
</dbReference>
<feature type="domain" description="C3H1-type" evidence="13">
    <location>
        <begin position="173"/>
        <end position="194"/>
    </location>
</feature>
<evidence type="ECO:0000256" key="7">
    <source>
        <dbReference type="ARBA" id="ARBA00022771"/>
    </source>
</evidence>
<feature type="region of interest" description="Disordered" evidence="12">
    <location>
        <begin position="312"/>
        <end position="349"/>
    </location>
</feature>
<dbReference type="GO" id="GO:0009615">
    <property type="term" value="P:response to virus"/>
    <property type="evidence" value="ECO:0007669"/>
    <property type="project" value="TreeGrafter"/>
</dbReference>
<keyword evidence="6" id="KW-0677">Repeat</keyword>
<protein>
    <submittedName>
        <fullName evidence="16">Zinc finger CCCH-type containing, antiviral 1</fullName>
    </submittedName>
</protein>
<keyword evidence="7 11" id="KW-0863">Zinc-finger</keyword>
<evidence type="ECO:0000259" key="14">
    <source>
        <dbReference type="PROSITE" id="PS50918"/>
    </source>
</evidence>
<name>A0A834DKS8_9CHIR</name>
<dbReference type="InterPro" id="IPR051712">
    <property type="entry name" value="ARTD-AVP"/>
</dbReference>
<dbReference type="GO" id="GO:0005737">
    <property type="term" value="C:cytoplasm"/>
    <property type="evidence" value="ECO:0007669"/>
    <property type="project" value="UniProtKB-SubCell"/>
</dbReference>
<evidence type="ECO:0000256" key="8">
    <source>
        <dbReference type="ARBA" id="ARBA00022833"/>
    </source>
</evidence>
<dbReference type="Pfam" id="PF00644">
    <property type="entry name" value="PARP"/>
    <property type="match status" value="1"/>
</dbReference>
<feature type="region of interest" description="Disordered" evidence="12">
    <location>
        <begin position="780"/>
        <end position="803"/>
    </location>
</feature>
<dbReference type="Pfam" id="PF02825">
    <property type="entry name" value="WWE"/>
    <property type="match status" value="1"/>
</dbReference>
<feature type="compositionally biased region" description="Polar residues" evidence="12">
    <location>
        <begin position="789"/>
        <end position="803"/>
    </location>
</feature>
<feature type="zinc finger region" description="C3H1-type" evidence="11">
    <location>
        <begin position="173"/>
        <end position="194"/>
    </location>
</feature>
<comment type="subcellular location">
    <subcellularLocation>
        <location evidence="2">Cytoplasm</location>
    </subcellularLocation>
    <subcellularLocation>
        <location evidence="1">Nucleus</location>
    </subcellularLocation>
</comment>
<dbReference type="SUPFAM" id="SSF117839">
    <property type="entry name" value="WWE domain"/>
    <property type="match status" value="1"/>
</dbReference>
<keyword evidence="9" id="KW-0539">Nucleus</keyword>
<dbReference type="GO" id="GO:0003950">
    <property type="term" value="F:NAD+ poly-ADP-ribosyltransferase activity"/>
    <property type="evidence" value="ECO:0007669"/>
    <property type="project" value="InterPro"/>
</dbReference>
<dbReference type="Gene3D" id="3.30.720.50">
    <property type="match status" value="1"/>
</dbReference>
<feature type="compositionally biased region" description="Polar residues" evidence="12">
    <location>
        <begin position="380"/>
        <end position="389"/>
    </location>
</feature>
<feature type="region of interest" description="Disordered" evidence="12">
    <location>
        <begin position="361"/>
        <end position="393"/>
    </location>
</feature>
<dbReference type="AlphaFoldDB" id="A0A834DKS8"/>
<evidence type="ECO:0000256" key="4">
    <source>
        <dbReference type="ARBA" id="ARBA00022553"/>
    </source>
</evidence>
<evidence type="ECO:0000313" key="16">
    <source>
        <dbReference type="EMBL" id="KAF6087175.1"/>
    </source>
</evidence>
<evidence type="ECO:0000256" key="1">
    <source>
        <dbReference type="ARBA" id="ARBA00004123"/>
    </source>
</evidence>